<dbReference type="RefSeq" id="XP_011773119.1">
    <property type="nucleotide sequence ID" value="XM_011774817.1"/>
</dbReference>
<dbReference type="EMBL" id="FN554967">
    <property type="protein sequence ID" value="CBH10832.1"/>
    <property type="molecule type" value="Genomic_DNA"/>
</dbReference>
<dbReference type="KEGG" id="tbg:TbgDal_IV5280"/>
<dbReference type="GeneID" id="23859985"/>
<evidence type="ECO:0000313" key="1">
    <source>
        <dbReference type="EMBL" id="CBH10832.1"/>
    </source>
</evidence>
<dbReference type="AlphaFoldDB" id="C9ZMF8"/>
<protein>
    <submittedName>
        <fullName evidence="1">Uncharacterized protein</fullName>
    </submittedName>
</protein>
<reference evidence="2" key="1">
    <citation type="journal article" date="2010" name="PLoS Negl. Trop. Dis.">
        <title>The genome sequence of Trypanosoma brucei gambiense, causative agent of chronic human african trypanosomiasis.</title>
        <authorList>
            <person name="Jackson A.P."/>
            <person name="Sanders M."/>
            <person name="Berry A."/>
            <person name="McQuillan J."/>
            <person name="Aslett M.A."/>
            <person name="Quail M.A."/>
            <person name="Chukualim B."/>
            <person name="Capewell P."/>
            <person name="MacLeod A."/>
            <person name="Melville S.E."/>
            <person name="Gibson W."/>
            <person name="Barry J.D."/>
            <person name="Berriman M."/>
            <person name="Hertz-Fowler C."/>
        </authorList>
    </citation>
    <scope>NUCLEOTIDE SEQUENCE [LARGE SCALE GENOMIC DNA]</scope>
    <source>
        <strain evidence="2">MHOM/CI/86/DAL972</strain>
    </source>
</reference>
<proteinExistence type="predicted"/>
<name>C9ZMF8_TRYB9</name>
<accession>C9ZMF8</accession>
<organism evidence="1 2">
    <name type="scientific">Trypanosoma brucei gambiense (strain MHOM/CI/86/DAL972)</name>
    <dbReference type="NCBI Taxonomy" id="679716"/>
    <lineage>
        <taxon>Eukaryota</taxon>
        <taxon>Discoba</taxon>
        <taxon>Euglenozoa</taxon>
        <taxon>Kinetoplastea</taxon>
        <taxon>Metakinetoplastina</taxon>
        <taxon>Trypanosomatida</taxon>
        <taxon>Trypanosomatidae</taxon>
        <taxon>Trypanosoma</taxon>
    </lineage>
</organism>
<sequence>MCIIEAPATKHLSHVELVSFPPAYLSFFFLKSCFTTGHCTHAVLHEPQLYFSGLCTLSSAAKTAQTHRWHSRCFCYSCRASFSCLPLRVRWWIRISLPTLPTLPHLKHLHPGAPQSPPNQQVRLLTTIGEVRRGGGDTAFIIVSSFIPFCLRIHVHSWNWCILVFTCVSSCVDGQPGQFLSNKALAPYPVFRLCIINPSVPRAFSLRGTGSGCGRHRVVWQTFCWGSRRGTVCQRSGDSPRAHRETPGRLLGRLFCSQHDGPNATAGMWEPTLV</sequence>
<dbReference type="VEuPathDB" id="TriTrypDB:Tbg972.4.5280"/>
<evidence type="ECO:0000313" key="2">
    <source>
        <dbReference type="Proteomes" id="UP000002316"/>
    </source>
</evidence>
<gene>
    <name evidence="1" type="ORF">TbgDal_IV5280</name>
</gene>
<dbReference type="Proteomes" id="UP000002316">
    <property type="component" value="Chromosome 4"/>
</dbReference>